<evidence type="ECO:0000256" key="4">
    <source>
        <dbReference type="ARBA" id="ARBA00023014"/>
    </source>
</evidence>
<protein>
    <submittedName>
        <fullName evidence="6">Radical SAM protein</fullName>
    </submittedName>
</protein>
<dbReference type="PANTHER" id="PTHR11228:SF7">
    <property type="entry name" value="PQQA PEPTIDE CYCLASE"/>
    <property type="match status" value="1"/>
</dbReference>
<organism evidence="6 7">
    <name type="scientific">Vallitalea guaymasensis</name>
    <dbReference type="NCBI Taxonomy" id="1185412"/>
    <lineage>
        <taxon>Bacteria</taxon>
        <taxon>Bacillati</taxon>
        <taxon>Bacillota</taxon>
        <taxon>Clostridia</taxon>
        <taxon>Lachnospirales</taxon>
        <taxon>Vallitaleaceae</taxon>
        <taxon>Vallitalea</taxon>
    </lineage>
</organism>
<dbReference type="SFLD" id="SFLDS00029">
    <property type="entry name" value="Radical_SAM"/>
    <property type="match status" value="1"/>
</dbReference>
<dbReference type="InterPro" id="IPR007197">
    <property type="entry name" value="rSAM"/>
</dbReference>
<keyword evidence="7" id="KW-1185">Reference proteome</keyword>
<dbReference type="KEGG" id="vgu:HYG85_13295"/>
<keyword evidence="2" id="KW-0479">Metal-binding</keyword>
<keyword evidence="4" id="KW-0411">Iron-sulfur</keyword>
<keyword evidence="1" id="KW-0949">S-adenosyl-L-methionine</keyword>
<dbReference type="Proteomes" id="UP000677305">
    <property type="component" value="Chromosome"/>
</dbReference>
<dbReference type="GO" id="GO:0003824">
    <property type="term" value="F:catalytic activity"/>
    <property type="evidence" value="ECO:0007669"/>
    <property type="project" value="InterPro"/>
</dbReference>
<proteinExistence type="predicted"/>
<reference evidence="6 7" key="1">
    <citation type="submission" date="2020-07" db="EMBL/GenBank/DDBJ databases">
        <title>Vallitalea guaymasensis genome.</title>
        <authorList>
            <person name="Postec A."/>
        </authorList>
    </citation>
    <scope>NUCLEOTIDE SEQUENCE [LARGE SCALE GENOMIC DNA]</scope>
    <source>
        <strain evidence="6 7">Ra1766G1</strain>
    </source>
</reference>
<gene>
    <name evidence="6" type="ORF">HYG85_13295</name>
</gene>
<dbReference type="InterPro" id="IPR013785">
    <property type="entry name" value="Aldolase_TIM"/>
</dbReference>
<evidence type="ECO:0000313" key="7">
    <source>
        <dbReference type="Proteomes" id="UP000677305"/>
    </source>
</evidence>
<evidence type="ECO:0000256" key="1">
    <source>
        <dbReference type="ARBA" id="ARBA00022691"/>
    </source>
</evidence>
<dbReference type="PANTHER" id="PTHR11228">
    <property type="entry name" value="RADICAL SAM DOMAIN PROTEIN"/>
    <property type="match status" value="1"/>
</dbReference>
<dbReference type="EMBL" id="CP058561">
    <property type="protein sequence ID" value="QUH29831.1"/>
    <property type="molecule type" value="Genomic_DNA"/>
</dbReference>
<dbReference type="CDD" id="cd21109">
    <property type="entry name" value="SPASM"/>
    <property type="match status" value="1"/>
</dbReference>
<feature type="domain" description="Radical SAM core" evidence="5">
    <location>
        <begin position="31"/>
        <end position="254"/>
    </location>
</feature>
<dbReference type="CDD" id="cd01335">
    <property type="entry name" value="Radical_SAM"/>
    <property type="match status" value="1"/>
</dbReference>
<dbReference type="SUPFAM" id="SSF102114">
    <property type="entry name" value="Radical SAM enzymes"/>
    <property type="match status" value="1"/>
</dbReference>
<dbReference type="SFLD" id="SFLDG01067">
    <property type="entry name" value="SPASM/twitch_domain_containing"/>
    <property type="match status" value="1"/>
</dbReference>
<dbReference type="InterPro" id="IPR058240">
    <property type="entry name" value="rSAM_sf"/>
</dbReference>
<dbReference type="GO" id="GO:0046872">
    <property type="term" value="F:metal ion binding"/>
    <property type="evidence" value="ECO:0007669"/>
    <property type="project" value="UniProtKB-KW"/>
</dbReference>
<name>A0A8J8SCW2_9FIRM</name>
<dbReference type="Pfam" id="PF04055">
    <property type="entry name" value="Radical_SAM"/>
    <property type="match status" value="1"/>
</dbReference>
<evidence type="ECO:0000256" key="3">
    <source>
        <dbReference type="ARBA" id="ARBA00023004"/>
    </source>
</evidence>
<evidence type="ECO:0000259" key="5">
    <source>
        <dbReference type="PROSITE" id="PS51918"/>
    </source>
</evidence>
<dbReference type="InterPro" id="IPR023885">
    <property type="entry name" value="4Fe4S-binding_SPASM_dom"/>
</dbReference>
<dbReference type="GO" id="GO:0051536">
    <property type="term" value="F:iron-sulfur cluster binding"/>
    <property type="evidence" value="ECO:0007669"/>
    <property type="project" value="UniProtKB-KW"/>
</dbReference>
<dbReference type="PROSITE" id="PS51918">
    <property type="entry name" value="RADICAL_SAM"/>
    <property type="match status" value="1"/>
</dbReference>
<accession>A0A8J8SCW2</accession>
<keyword evidence="3" id="KW-0408">Iron</keyword>
<evidence type="ECO:0000256" key="2">
    <source>
        <dbReference type="ARBA" id="ARBA00022723"/>
    </source>
</evidence>
<evidence type="ECO:0000313" key="6">
    <source>
        <dbReference type="EMBL" id="QUH29831.1"/>
    </source>
</evidence>
<dbReference type="RefSeq" id="WP_212690085.1">
    <property type="nucleotide sequence ID" value="NZ_CP058561.1"/>
</dbReference>
<dbReference type="Pfam" id="PF13186">
    <property type="entry name" value="SPASM"/>
    <property type="match status" value="1"/>
</dbReference>
<dbReference type="InterPro" id="IPR050377">
    <property type="entry name" value="Radical_SAM_PqqE_MftC-like"/>
</dbReference>
<dbReference type="AlphaFoldDB" id="A0A8J8SCW2"/>
<sequence length="383" mass="44891">MKNFDKEQYESDFNSLHHILNMYQRNHLFQDATPLTLSFLVTNRCNLRCKHCFNHDVDKSLIEKVRKELTLDEIEKMSKSMGFFLNALLCGGEPFLREDLYEIVRLFRMNNHAKAFSSSTNGQLTDKIIKQMEHISNYSKYENYSLNFSFEGFENENDEIRGKGTFKKSIETWNECKKLNKIYGNIIQNVVVTMNSVNQETLPDFFKWVYETLKPDSVMMLLVRQSPRGGEYLKEVEPKNYENARKILEQYTLQGLNGRCDKPTTYIPASQYYYTNRTLKSGKREFMCYAGKHGAFIDFDGEVNVCEVFNDVTCNNKPVSMGNLRDYDMDFIKLWNSEQALKVKNMVNRHKVCEQCTHETEGILPSLYFEPNFFGIESIESNK</sequence>
<dbReference type="Gene3D" id="3.20.20.70">
    <property type="entry name" value="Aldolase class I"/>
    <property type="match status" value="1"/>
</dbReference>